<organism evidence="11 12">
    <name type="scientific">Halobacteriovorax marinus</name>
    <dbReference type="NCBI Taxonomy" id="97084"/>
    <lineage>
        <taxon>Bacteria</taxon>
        <taxon>Pseudomonadati</taxon>
        <taxon>Bdellovibrionota</taxon>
        <taxon>Bacteriovoracia</taxon>
        <taxon>Bacteriovoracales</taxon>
        <taxon>Halobacteriovoraceae</taxon>
        <taxon>Halobacteriovorax</taxon>
    </lineage>
</organism>
<evidence type="ECO:0000256" key="3">
    <source>
        <dbReference type="ARBA" id="ARBA00022449"/>
    </source>
</evidence>
<dbReference type="GO" id="GO:0042910">
    <property type="term" value="F:xenobiotic transmembrane transporter activity"/>
    <property type="evidence" value="ECO:0007669"/>
    <property type="project" value="InterPro"/>
</dbReference>
<keyword evidence="5 10" id="KW-0812">Transmembrane</keyword>
<dbReference type="GO" id="GO:0006811">
    <property type="term" value="P:monoatomic ion transport"/>
    <property type="evidence" value="ECO:0007669"/>
    <property type="project" value="UniProtKB-KW"/>
</dbReference>
<feature type="transmembrane region" description="Helical" evidence="10">
    <location>
        <begin position="156"/>
        <end position="181"/>
    </location>
</feature>
<feature type="transmembrane region" description="Helical" evidence="10">
    <location>
        <begin position="379"/>
        <end position="396"/>
    </location>
</feature>
<dbReference type="PANTHER" id="PTHR43298">
    <property type="entry name" value="MULTIDRUG RESISTANCE PROTEIN NORM-RELATED"/>
    <property type="match status" value="1"/>
</dbReference>
<feature type="transmembrane region" description="Helical" evidence="10">
    <location>
        <begin position="12"/>
        <end position="32"/>
    </location>
</feature>
<dbReference type="Proteomes" id="UP000196531">
    <property type="component" value="Unassembled WGS sequence"/>
</dbReference>
<dbReference type="InterPro" id="IPR002528">
    <property type="entry name" value="MATE_fam"/>
</dbReference>
<dbReference type="GO" id="GO:0005886">
    <property type="term" value="C:plasma membrane"/>
    <property type="evidence" value="ECO:0007669"/>
    <property type="project" value="UniProtKB-SubCell"/>
</dbReference>
<keyword evidence="4" id="KW-1003">Cell membrane</keyword>
<evidence type="ECO:0000256" key="7">
    <source>
        <dbReference type="ARBA" id="ARBA00023065"/>
    </source>
</evidence>
<evidence type="ECO:0000256" key="8">
    <source>
        <dbReference type="ARBA" id="ARBA00023136"/>
    </source>
</evidence>
<evidence type="ECO:0000256" key="10">
    <source>
        <dbReference type="SAM" id="Phobius"/>
    </source>
</evidence>
<feature type="transmembrane region" description="Helical" evidence="10">
    <location>
        <begin position="91"/>
        <end position="112"/>
    </location>
</feature>
<dbReference type="Pfam" id="PF01554">
    <property type="entry name" value="MatE"/>
    <property type="match status" value="2"/>
</dbReference>
<keyword evidence="7" id="KW-0406">Ion transport</keyword>
<dbReference type="PANTHER" id="PTHR43298:SF2">
    <property type="entry name" value="FMN_FAD EXPORTER YEEO-RELATED"/>
    <property type="match status" value="1"/>
</dbReference>
<reference evidence="12" key="1">
    <citation type="journal article" date="2017" name="Proc. Natl. Acad. Sci. U.S.A.">
        <title>Simulation of Deepwater Horizon oil plume reveals substrate specialization within a complex community of hydrocarbon-degraders.</title>
        <authorList>
            <person name="Hu P."/>
            <person name="Dubinsky E.A."/>
            <person name="Probst A.J."/>
            <person name="Wang J."/>
            <person name="Sieber C.M.K."/>
            <person name="Tom L.M."/>
            <person name="Gardinali P."/>
            <person name="Banfield J.F."/>
            <person name="Atlas R.M."/>
            <person name="Andersen G.L."/>
        </authorList>
    </citation>
    <scope>NUCLEOTIDE SEQUENCE [LARGE SCALE GENOMIC DNA]</scope>
</reference>
<comment type="subcellular location">
    <subcellularLocation>
        <location evidence="1">Cell membrane</location>
        <topology evidence="1">Multi-pass membrane protein</topology>
    </subcellularLocation>
</comment>
<proteinExistence type="predicted"/>
<keyword evidence="3" id="KW-0050">Antiport</keyword>
<dbReference type="NCBIfam" id="TIGR00797">
    <property type="entry name" value="matE"/>
    <property type="match status" value="1"/>
</dbReference>
<evidence type="ECO:0000256" key="1">
    <source>
        <dbReference type="ARBA" id="ARBA00004651"/>
    </source>
</evidence>
<evidence type="ECO:0000256" key="9">
    <source>
        <dbReference type="ARBA" id="ARBA00031636"/>
    </source>
</evidence>
<sequence length="439" mass="48202">MKQKYLSTIKEIFLFSIPLIAGQMGQMLFGIGDIVVAGRYSNDVVAALGVANGLLAPFFMFGLGLTFAIGPVASQMRGEKKEETHLFANSHYLVLMASLVLLMLLGVLIFTIDLFNFNPVLTPLIKDYLLIGGISIVPALLFQVSKEYLQAWDKTIFANALVLIFNVINIGMNFVLMFGYFGFPELGIKGAAIATLITRTLLFLILFLYTKKKFKFEWDWHPELFSKVYKLGIPIGLGTLSEVLVFTVVTVLIGKMSIIASASHNIALNLASLTFMIPLAISSAAAVKVGKEYGAKDKEAVLRYSMSAILMAAGIMSITCLMYLFIPQVLVRFATDDPALITYSSALLLYVGLFQIPDGVQVTLWGVLRGLGETKHPMILSLAFNWCVGLPFGYWLATSQGMEAAGLWIGLAVGLTIMSVGLSLVFYYKYQSVKKKFTD</sequence>
<dbReference type="InterPro" id="IPR050222">
    <property type="entry name" value="MATE_MdtK"/>
</dbReference>
<evidence type="ECO:0000256" key="6">
    <source>
        <dbReference type="ARBA" id="ARBA00022989"/>
    </source>
</evidence>
<feature type="transmembrane region" description="Helical" evidence="10">
    <location>
        <begin position="231"/>
        <end position="254"/>
    </location>
</feature>
<dbReference type="CDD" id="cd13131">
    <property type="entry name" value="MATE_NorM_like"/>
    <property type="match status" value="1"/>
</dbReference>
<feature type="transmembrane region" description="Helical" evidence="10">
    <location>
        <begin position="124"/>
        <end position="144"/>
    </location>
</feature>
<dbReference type="GO" id="GO:0015297">
    <property type="term" value="F:antiporter activity"/>
    <property type="evidence" value="ECO:0007669"/>
    <property type="project" value="UniProtKB-KW"/>
</dbReference>
<feature type="transmembrane region" description="Helical" evidence="10">
    <location>
        <begin position="408"/>
        <end position="428"/>
    </location>
</feature>
<evidence type="ECO:0000256" key="2">
    <source>
        <dbReference type="ARBA" id="ARBA00022448"/>
    </source>
</evidence>
<feature type="transmembrane region" description="Helical" evidence="10">
    <location>
        <begin position="44"/>
        <end position="70"/>
    </location>
</feature>
<accession>A0A1Y5F833</accession>
<protein>
    <recommendedName>
        <fullName evidence="9">Multidrug-efflux transporter</fullName>
    </recommendedName>
</protein>
<evidence type="ECO:0000256" key="5">
    <source>
        <dbReference type="ARBA" id="ARBA00022692"/>
    </source>
</evidence>
<dbReference type="InterPro" id="IPR048279">
    <property type="entry name" value="MdtK-like"/>
</dbReference>
<feature type="transmembrane region" description="Helical" evidence="10">
    <location>
        <begin position="308"/>
        <end position="326"/>
    </location>
</feature>
<keyword evidence="8 10" id="KW-0472">Membrane</keyword>
<dbReference type="EMBL" id="MAAO01000006">
    <property type="protein sequence ID" value="OUR97086.1"/>
    <property type="molecule type" value="Genomic_DNA"/>
</dbReference>
<keyword evidence="6 10" id="KW-1133">Transmembrane helix</keyword>
<name>A0A1Y5F833_9BACT</name>
<feature type="transmembrane region" description="Helical" evidence="10">
    <location>
        <begin position="266"/>
        <end position="287"/>
    </location>
</feature>
<feature type="transmembrane region" description="Helical" evidence="10">
    <location>
        <begin position="346"/>
        <end position="367"/>
    </location>
</feature>
<dbReference type="AlphaFoldDB" id="A0A1Y5F833"/>
<dbReference type="PIRSF" id="PIRSF006603">
    <property type="entry name" value="DinF"/>
    <property type="match status" value="1"/>
</dbReference>
<gene>
    <name evidence="11" type="ORF">A9Q84_12200</name>
</gene>
<evidence type="ECO:0000313" key="12">
    <source>
        <dbReference type="Proteomes" id="UP000196531"/>
    </source>
</evidence>
<feature type="transmembrane region" description="Helical" evidence="10">
    <location>
        <begin position="187"/>
        <end position="210"/>
    </location>
</feature>
<comment type="caution">
    <text evidence="11">The sequence shown here is derived from an EMBL/GenBank/DDBJ whole genome shotgun (WGS) entry which is preliminary data.</text>
</comment>
<keyword evidence="2" id="KW-0813">Transport</keyword>
<evidence type="ECO:0000313" key="11">
    <source>
        <dbReference type="EMBL" id="OUR97086.1"/>
    </source>
</evidence>
<evidence type="ECO:0000256" key="4">
    <source>
        <dbReference type="ARBA" id="ARBA00022475"/>
    </source>
</evidence>